<evidence type="ECO:0000256" key="4">
    <source>
        <dbReference type="ARBA" id="ARBA00023004"/>
    </source>
</evidence>
<evidence type="ECO:0000256" key="6">
    <source>
        <dbReference type="ARBA" id="ARBA00023043"/>
    </source>
</evidence>
<dbReference type="InterPro" id="IPR015931">
    <property type="entry name" value="Acnase/IPM_dHydase_lsu_aba_1/3"/>
</dbReference>
<dbReference type="EMBL" id="CM003374">
    <property type="protein sequence ID" value="KOM41064.1"/>
    <property type="molecule type" value="Genomic_DNA"/>
</dbReference>
<dbReference type="SUPFAM" id="SSF48403">
    <property type="entry name" value="Ankyrin repeat"/>
    <property type="match status" value="1"/>
</dbReference>
<dbReference type="SMART" id="SM00248">
    <property type="entry name" value="ANK"/>
    <property type="match status" value="3"/>
</dbReference>
<evidence type="ECO:0000256" key="3">
    <source>
        <dbReference type="ARBA" id="ARBA00022737"/>
    </source>
</evidence>
<dbReference type="PROSITE" id="PS50088">
    <property type="entry name" value="ANK_REPEAT"/>
    <property type="match status" value="1"/>
</dbReference>
<dbReference type="PANTHER" id="PTHR24166:SF48">
    <property type="entry name" value="PROTEIN VAPYRIN"/>
    <property type="match status" value="1"/>
</dbReference>
<evidence type="ECO:0000313" key="9">
    <source>
        <dbReference type="EMBL" id="KOM41064.1"/>
    </source>
</evidence>
<name>A0A0L9UEV0_PHAAN</name>
<feature type="repeat" description="ANK" evidence="7">
    <location>
        <begin position="144"/>
        <end position="176"/>
    </location>
</feature>
<keyword evidence="6 7" id="KW-0040">ANK repeat</keyword>
<dbReference type="InterPro" id="IPR036008">
    <property type="entry name" value="Aconitase_4Fe-4S_dom"/>
</dbReference>
<dbReference type="Proteomes" id="UP000053144">
    <property type="component" value="Chromosome 4"/>
</dbReference>
<keyword evidence="5" id="KW-0411">Iron-sulfur</keyword>
<dbReference type="InterPro" id="IPR050889">
    <property type="entry name" value="Dendritic_Spine_Reg/Scaffold"/>
</dbReference>
<dbReference type="InterPro" id="IPR006380">
    <property type="entry name" value="SPP-like_dom"/>
</dbReference>
<dbReference type="AlphaFoldDB" id="A0A0L9UEV0"/>
<dbReference type="InterPro" id="IPR036770">
    <property type="entry name" value="Ankyrin_rpt-contain_sf"/>
</dbReference>
<dbReference type="GO" id="GO:0005886">
    <property type="term" value="C:plasma membrane"/>
    <property type="evidence" value="ECO:0007669"/>
    <property type="project" value="UniProtKB-SubCell"/>
</dbReference>
<protein>
    <recommendedName>
        <fullName evidence="8">Sucrose phosphatase-like domain-containing protein</fullName>
    </recommendedName>
</protein>
<proteinExistence type="predicted"/>
<dbReference type="GO" id="GO:0003824">
    <property type="term" value="F:catalytic activity"/>
    <property type="evidence" value="ECO:0007669"/>
    <property type="project" value="UniProtKB-ARBA"/>
</dbReference>
<dbReference type="PROSITE" id="PS50297">
    <property type="entry name" value="ANK_REP_REGION"/>
    <property type="match status" value="1"/>
</dbReference>
<dbReference type="PANTHER" id="PTHR24166">
    <property type="entry name" value="ROLLING PEBBLES, ISOFORM B"/>
    <property type="match status" value="1"/>
</dbReference>
<dbReference type="Gene3D" id="3.30.499.10">
    <property type="entry name" value="Aconitase, domain 3"/>
    <property type="match status" value="1"/>
</dbReference>
<dbReference type="Gramene" id="KOM41064">
    <property type="protein sequence ID" value="KOM41064"/>
    <property type="gene ID" value="LR48_Vigan04g126200"/>
</dbReference>
<gene>
    <name evidence="9" type="ORF">LR48_Vigan04g126200</name>
</gene>
<evidence type="ECO:0000256" key="7">
    <source>
        <dbReference type="PROSITE-ProRule" id="PRU00023"/>
    </source>
</evidence>
<dbReference type="PRINTS" id="PR00415">
    <property type="entry name" value="ACONITASE"/>
</dbReference>
<evidence type="ECO:0000256" key="1">
    <source>
        <dbReference type="ARBA" id="ARBA00004413"/>
    </source>
</evidence>
<dbReference type="InterPro" id="IPR001030">
    <property type="entry name" value="Acoase/IPM_deHydtase_lsu_aba"/>
</dbReference>
<sequence>MKFLLERCDEKLEVDSVDSEARTLIHVGAREGHARVIELCVSMVEKPNRVDYKRRTLLHYAAWKGHMKTVECLLECSDVKCVKDREGRTTFCVAAEGEESHTRRHLMDLLGLGDVLMRAARLTTFRAMKVLLEHGAEVDTVDNACYTPLHCAAKAGDLQRALFLITHGASISHLKSFPYLAAHPLHLFDSFQNQISQLGAVAQKYQAITQNATLNLSVLELQIFSTRRSPTVYGDLRKHKPLLTTNITIMFVGTEITYGESMVPSDGWKQYLDHKWDREVVLEETTKFPELTMQVNLEYLGRVVFNYEGLLYPNSVVGIDSHTTMIDWLGVAGWGVGGIEVEATMLGQLLEAERDSGVKKCLVKVRDGFFQTRVKGVDIVLDNDIWTNVAKVLVLENSQLVPNDFAQFNKIMVYQSFLRNPRQHNARLFLAGGLKMEERLLHYLIHNRKPIKWDSNQFGAGKRGALEINWKTKSPAFANPNCKLRIVKCGNQPRKANCTKNVAGKNGTAVSKMNFSDANEQLTLQRSLYHQMEYVQTLRQPKQGP</sequence>
<feature type="domain" description="Sucrose phosphatase-like" evidence="8">
    <location>
        <begin position="223"/>
        <end position="296"/>
    </location>
</feature>
<organism evidence="9 10">
    <name type="scientific">Phaseolus angularis</name>
    <name type="common">Azuki bean</name>
    <name type="synonym">Vigna angularis</name>
    <dbReference type="NCBI Taxonomy" id="3914"/>
    <lineage>
        <taxon>Eukaryota</taxon>
        <taxon>Viridiplantae</taxon>
        <taxon>Streptophyta</taxon>
        <taxon>Embryophyta</taxon>
        <taxon>Tracheophyta</taxon>
        <taxon>Spermatophyta</taxon>
        <taxon>Magnoliopsida</taxon>
        <taxon>eudicotyledons</taxon>
        <taxon>Gunneridae</taxon>
        <taxon>Pentapetalae</taxon>
        <taxon>rosids</taxon>
        <taxon>fabids</taxon>
        <taxon>Fabales</taxon>
        <taxon>Fabaceae</taxon>
        <taxon>Papilionoideae</taxon>
        <taxon>50 kb inversion clade</taxon>
        <taxon>NPAAA clade</taxon>
        <taxon>indigoferoid/millettioid clade</taxon>
        <taxon>Phaseoleae</taxon>
        <taxon>Vigna</taxon>
    </lineage>
</organism>
<dbReference type="Pfam" id="PF13637">
    <property type="entry name" value="Ank_4"/>
    <property type="match status" value="1"/>
</dbReference>
<evidence type="ECO:0000256" key="2">
    <source>
        <dbReference type="ARBA" id="ARBA00022723"/>
    </source>
</evidence>
<keyword evidence="4" id="KW-0408">Iron</keyword>
<evidence type="ECO:0000259" key="8">
    <source>
        <dbReference type="Pfam" id="PF05116"/>
    </source>
</evidence>
<reference evidence="10" key="1">
    <citation type="journal article" date="2015" name="Proc. Natl. Acad. Sci. U.S.A.">
        <title>Genome sequencing of adzuki bean (Vigna angularis) provides insight into high starch and low fat accumulation and domestication.</title>
        <authorList>
            <person name="Yang K."/>
            <person name="Tian Z."/>
            <person name="Chen C."/>
            <person name="Luo L."/>
            <person name="Zhao B."/>
            <person name="Wang Z."/>
            <person name="Yu L."/>
            <person name="Li Y."/>
            <person name="Sun Y."/>
            <person name="Li W."/>
            <person name="Chen Y."/>
            <person name="Li Y."/>
            <person name="Zhang Y."/>
            <person name="Ai D."/>
            <person name="Zhao J."/>
            <person name="Shang C."/>
            <person name="Ma Y."/>
            <person name="Wu B."/>
            <person name="Wang M."/>
            <person name="Gao L."/>
            <person name="Sun D."/>
            <person name="Zhang P."/>
            <person name="Guo F."/>
            <person name="Wang W."/>
            <person name="Li Y."/>
            <person name="Wang J."/>
            <person name="Varshney R.K."/>
            <person name="Wang J."/>
            <person name="Ling H.Q."/>
            <person name="Wan P."/>
        </authorList>
    </citation>
    <scope>NUCLEOTIDE SEQUENCE</scope>
    <source>
        <strain evidence="10">cv. Jingnong 6</strain>
    </source>
</reference>
<dbReference type="GO" id="GO:0046872">
    <property type="term" value="F:metal ion binding"/>
    <property type="evidence" value="ECO:0007669"/>
    <property type="project" value="UniProtKB-KW"/>
</dbReference>
<evidence type="ECO:0000313" key="10">
    <source>
        <dbReference type="Proteomes" id="UP000053144"/>
    </source>
</evidence>
<accession>A0A0L9UEV0</accession>
<dbReference type="GO" id="GO:0051536">
    <property type="term" value="F:iron-sulfur cluster binding"/>
    <property type="evidence" value="ECO:0007669"/>
    <property type="project" value="UniProtKB-KW"/>
</dbReference>
<dbReference type="Pfam" id="PF05116">
    <property type="entry name" value="S6PP"/>
    <property type="match status" value="1"/>
</dbReference>
<dbReference type="STRING" id="3914.A0A0L9UEV0"/>
<dbReference type="SUPFAM" id="SSF53732">
    <property type="entry name" value="Aconitase iron-sulfur domain"/>
    <property type="match status" value="1"/>
</dbReference>
<dbReference type="InterPro" id="IPR002110">
    <property type="entry name" value="Ankyrin_rpt"/>
</dbReference>
<dbReference type="Pfam" id="PF12796">
    <property type="entry name" value="Ank_2"/>
    <property type="match status" value="1"/>
</dbReference>
<evidence type="ECO:0000256" key="5">
    <source>
        <dbReference type="ARBA" id="ARBA00023014"/>
    </source>
</evidence>
<keyword evidence="3" id="KW-0677">Repeat</keyword>
<dbReference type="Gene3D" id="1.25.40.20">
    <property type="entry name" value="Ankyrin repeat-containing domain"/>
    <property type="match status" value="2"/>
</dbReference>
<keyword evidence="2" id="KW-0479">Metal-binding</keyword>
<comment type="subcellular location">
    <subcellularLocation>
        <location evidence="1">Cell membrane</location>
        <topology evidence="1">Peripheral membrane protein</topology>
        <orientation evidence="1">Cytoplasmic side</orientation>
    </subcellularLocation>
</comment>